<dbReference type="SUPFAM" id="SSF53720">
    <property type="entry name" value="ALDH-like"/>
    <property type="match status" value="1"/>
</dbReference>
<name>A0ABR2YS71_9CHLO</name>
<dbReference type="EMBL" id="JALJOT010000006">
    <property type="protein sequence ID" value="KAK9909791.1"/>
    <property type="molecule type" value="Genomic_DNA"/>
</dbReference>
<dbReference type="Gene3D" id="3.40.309.10">
    <property type="entry name" value="Aldehyde Dehydrogenase, Chain A, domain 2"/>
    <property type="match status" value="1"/>
</dbReference>
<dbReference type="Proteomes" id="UP001491310">
    <property type="component" value="Unassembled WGS sequence"/>
</dbReference>
<evidence type="ECO:0000259" key="1">
    <source>
        <dbReference type="Pfam" id="PF00171"/>
    </source>
</evidence>
<reference evidence="2 3" key="1">
    <citation type="journal article" date="2024" name="Nat. Commun.">
        <title>Phylogenomics reveals the evolutionary origins of lichenization in chlorophyte algae.</title>
        <authorList>
            <person name="Puginier C."/>
            <person name="Libourel C."/>
            <person name="Otte J."/>
            <person name="Skaloud P."/>
            <person name="Haon M."/>
            <person name="Grisel S."/>
            <person name="Petersen M."/>
            <person name="Berrin J.G."/>
            <person name="Delaux P.M."/>
            <person name="Dal Grande F."/>
            <person name="Keller J."/>
        </authorList>
    </citation>
    <scope>NUCLEOTIDE SEQUENCE [LARGE SCALE GENOMIC DNA]</scope>
    <source>
        <strain evidence="2 3">SAG 216-7</strain>
    </source>
</reference>
<organism evidence="2 3">
    <name type="scientific">Coccomyxa subellipsoidea</name>
    <dbReference type="NCBI Taxonomy" id="248742"/>
    <lineage>
        <taxon>Eukaryota</taxon>
        <taxon>Viridiplantae</taxon>
        <taxon>Chlorophyta</taxon>
        <taxon>core chlorophytes</taxon>
        <taxon>Trebouxiophyceae</taxon>
        <taxon>Trebouxiophyceae incertae sedis</taxon>
        <taxon>Coccomyxaceae</taxon>
        <taxon>Coccomyxa</taxon>
    </lineage>
</organism>
<dbReference type="InterPro" id="IPR016163">
    <property type="entry name" value="Ald_DH_C"/>
</dbReference>
<feature type="domain" description="Aldehyde dehydrogenase" evidence="1">
    <location>
        <begin position="232"/>
        <end position="349"/>
    </location>
</feature>
<dbReference type="Gene3D" id="3.40.605.10">
    <property type="entry name" value="Aldehyde Dehydrogenase, Chain A, domain 1"/>
    <property type="match status" value="1"/>
</dbReference>
<accession>A0ABR2YS71</accession>
<proteinExistence type="predicted"/>
<evidence type="ECO:0000313" key="2">
    <source>
        <dbReference type="EMBL" id="KAK9909791.1"/>
    </source>
</evidence>
<protein>
    <recommendedName>
        <fullName evidence="1">Aldehyde dehydrogenase domain-containing protein</fullName>
    </recommendedName>
</protein>
<evidence type="ECO:0000313" key="3">
    <source>
        <dbReference type="Proteomes" id="UP001491310"/>
    </source>
</evidence>
<dbReference type="Pfam" id="PF00171">
    <property type="entry name" value="Aldedh"/>
    <property type="match status" value="1"/>
</dbReference>
<dbReference type="InterPro" id="IPR015590">
    <property type="entry name" value="Aldehyde_DH_dom"/>
</dbReference>
<comment type="caution">
    <text evidence="2">The sequence shown here is derived from an EMBL/GenBank/DDBJ whole genome shotgun (WGS) entry which is preliminary data.</text>
</comment>
<dbReference type="InterPro" id="IPR016162">
    <property type="entry name" value="Ald_DH_N"/>
</dbReference>
<gene>
    <name evidence="2" type="ORF">WJX75_007480</name>
</gene>
<sequence length="593" mass="63745">MWRFLGGVFQPVLGTANYLLSPTKPQHKPVVLPTGFEAVPPTPLKQLESTLQALDAKKEEWANLTTLKRGELLRETLKHVIDVSKEAGDAATAAKGSYGTGIGEEWMAWLPVAWGIRELIEAMDAGGQPAPNAVRQRADGQVVVDAFPLGVESLFFGGMKGEVWIEPGKPASQGANYRAKAQGKKVAGHVALVLGAGNQTPVACMDILHKLFVDDAVVICKMNPVNEYLGKFIRLAYAPLVEAGFVEIVYGGAKEGAFLTSHPTIKSIHLTGSSATYDAVVWGKQKKVGEPPLKKEVGAELGCVTPYIITPGAWTEDDIEYYADEIVAGLVHNAGHNCTKAEILVTDKDWPQREALVQAIRARLDREPRRVAWYPGSEKRAAAFKAAIPGVEELGTTIEGDAHTAAPSSYIPWLFKAGLSPDQARTETENWCGVLQEVALPGTGADPEKFLEAAVAYANDRCWGTLSCSLMVPPDVSAAHADAVESAVAALRYGSININVATMLGFCVPKLTWGAFPGNTPQDIGSGNCAVHNTLLLDHPQKSVLWGPWRYYPTHLWSPSNRNLEAVVPAAIYFLAHPSILTLVSPALAALRG</sequence>
<keyword evidence="3" id="KW-1185">Reference proteome</keyword>
<dbReference type="InterPro" id="IPR016161">
    <property type="entry name" value="Ald_DH/histidinol_DH"/>
</dbReference>